<dbReference type="OrthoDB" id="5512121at2"/>
<dbReference type="AlphaFoldDB" id="A0A0X8H1U3"/>
<protein>
    <submittedName>
        <fullName evidence="1">Uncharacterized protein</fullName>
    </submittedName>
</protein>
<organism evidence="1 2">
    <name type="scientific">Erysipelothrix larvae</name>
    <dbReference type="NCBI Taxonomy" id="1514105"/>
    <lineage>
        <taxon>Bacteria</taxon>
        <taxon>Bacillati</taxon>
        <taxon>Bacillota</taxon>
        <taxon>Erysipelotrichia</taxon>
        <taxon>Erysipelotrichales</taxon>
        <taxon>Erysipelotrichaceae</taxon>
        <taxon>Erysipelothrix</taxon>
    </lineage>
</organism>
<name>A0A0X8H1U3_9FIRM</name>
<dbReference type="KEGG" id="erl:AOC36_10575"/>
<gene>
    <name evidence="1" type="ORF">AOC36_10575</name>
</gene>
<dbReference type="STRING" id="1514105.AOC36_10575"/>
<keyword evidence="2" id="KW-1185">Reference proteome</keyword>
<dbReference type="Proteomes" id="UP000063781">
    <property type="component" value="Chromosome"/>
</dbReference>
<evidence type="ECO:0000313" key="1">
    <source>
        <dbReference type="EMBL" id="AMC94399.1"/>
    </source>
</evidence>
<dbReference type="EMBL" id="CP013213">
    <property type="protein sequence ID" value="AMC94399.1"/>
    <property type="molecule type" value="Genomic_DNA"/>
</dbReference>
<dbReference type="RefSeq" id="WP_067634094.1">
    <property type="nucleotide sequence ID" value="NZ_CP013213.1"/>
</dbReference>
<sequence length="218" mass="25445">MNDKDYYKRWAPFGMRWVDWVRPVLFIGLSERAKDTLNVNFSIPKIHYIETLKKDTAILLDMPSYEGVLEGLACATLGYRPIVLYNGTTQQDQAMSLVDNADIQHALIWGTPYLETLTIRHDAPPVFMIDTNRMLRYKMNASIFDNSWDLYNQDIPSPQYFKQQGIDKIIIRSEKLQRDLAKIFYEFQKKGITIYITDGYDAPKVIDIPKPPKKDNFH</sequence>
<evidence type="ECO:0000313" key="2">
    <source>
        <dbReference type="Proteomes" id="UP000063781"/>
    </source>
</evidence>
<proteinExistence type="predicted"/>
<reference evidence="1 2" key="1">
    <citation type="submission" date="2015-10" db="EMBL/GenBank/DDBJ databases">
        <title>Erysipelothrix larvae sp. LV19 isolated from the larval gut of the rhinoceros beetle, Trypoxylus dichotomus.</title>
        <authorList>
            <person name="Lim S."/>
            <person name="Kim B.-C."/>
        </authorList>
    </citation>
    <scope>NUCLEOTIDE SEQUENCE [LARGE SCALE GENOMIC DNA]</scope>
    <source>
        <strain evidence="1 2">LV19</strain>
    </source>
</reference>
<accession>A0A0X8H1U3</accession>